<sequence length="185" mass="21191">MTVNATTVPIVQVCQRRDRLIRLVESIAAGDAHPAVAKSENYFRDMTCTYFRLIQKIAFYLEAAKTARERGIETLNRFRNSDHYTDVTVYLLRNKSLGAQKSPSIKLYGVQLATRTEQNELHKRLEMIDTRLTSKMENGSQCSCKKVKLKVLLLTFCCFLCCRNLAQILTFRPVATELSNQVKAY</sequence>
<accession>A0ACC0VTW7</accession>
<name>A0ACC0VTW7_9STRA</name>
<organism evidence="1 2">
    <name type="scientific">Peronosclerospora sorghi</name>
    <dbReference type="NCBI Taxonomy" id="230839"/>
    <lineage>
        <taxon>Eukaryota</taxon>
        <taxon>Sar</taxon>
        <taxon>Stramenopiles</taxon>
        <taxon>Oomycota</taxon>
        <taxon>Peronosporomycetes</taxon>
        <taxon>Peronosporales</taxon>
        <taxon>Peronosporaceae</taxon>
        <taxon>Peronosclerospora</taxon>
    </lineage>
</organism>
<proteinExistence type="predicted"/>
<dbReference type="EMBL" id="CM047585">
    <property type="protein sequence ID" value="KAI9909953.1"/>
    <property type="molecule type" value="Genomic_DNA"/>
</dbReference>
<evidence type="ECO:0000313" key="2">
    <source>
        <dbReference type="Proteomes" id="UP001163321"/>
    </source>
</evidence>
<comment type="caution">
    <text evidence="1">The sequence shown here is derived from an EMBL/GenBank/DDBJ whole genome shotgun (WGS) entry which is preliminary data.</text>
</comment>
<reference evidence="1 2" key="1">
    <citation type="journal article" date="2022" name="bioRxiv">
        <title>The genome of the oomycete Peronosclerospora sorghi, a cosmopolitan pathogen of maize and sorghum, is inflated with dispersed pseudogenes.</title>
        <authorList>
            <person name="Fletcher K."/>
            <person name="Martin F."/>
            <person name="Isakeit T."/>
            <person name="Cavanaugh K."/>
            <person name="Magill C."/>
            <person name="Michelmore R."/>
        </authorList>
    </citation>
    <scope>NUCLEOTIDE SEQUENCE [LARGE SCALE GENOMIC DNA]</scope>
    <source>
        <strain evidence="1">P6</strain>
    </source>
</reference>
<evidence type="ECO:0000313" key="1">
    <source>
        <dbReference type="EMBL" id="KAI9909953.1"/>
    </source>
</evidence>
<dbReference type="Proteomes" id="UP001163321">
    <property type="component" value="Chromosome 6"/>
</dbReference>
<protein>
    <submittedName>
        <fullName evidence="1">Uncharacterized protein</fullName>
    </submittedName>
</protein>
<keyword evidence="2" id="KW-1185">Reference proteome</keyword>
<gene>
    <name evidence="1" type="ORF">PsorP6_011229</name>
</gene>